<feature type="domain" description="BEACH" evidence="4">
    <location>
        <begin position="315"/>
        <end position="669"/>
    </location>
</feature>
<dbReference type="GO" id="GO:0035014">
    <property type="term" value="F:phosphatidylinositol 3-kinase regulator activity"/>
    <property type="evidence" value="ECO:0007669"/>
    <property type="project" value="TreeGrafter"/>
</dbReference>
<feature type="region of interest" description="Disordered" evidence="3">
    <location>
        <begin position="1631"/>
        <end position="1655"/>
    </location>
</feature>
<dbReference type="InterPro" id="IPR036322">
    <property type="entry name" value="WD40_repeat_dom_sf"/>
</dbReference>
<feature type="region of interest" description="Disordered" evidence="3">
    <location>
        <begin position="735"/>
        <end position="771"/>
    </location>
</feature>
<feature type="region of interest" description="Disordered" evidence="3">
    <location>
        <begin position="544"/>
        <end position="627"/>
    </location>
</feature>
<dbReference type="SUPFAM" id="SSF56112">
    <property type="entry name" value="Protein kinase-like (PK-like)"/>
    <property type="match status" value="1"/>
</dbReference>
<dbReference type="InterPro" id="IPR015943">
    <property type="entry name" value="WD40/YVTN_repeat-like_dom_sf"/>
</dbReference>
<dbReference type="GO" id="GO:0005776">
    <property type="term" value="C:autophagosome"/>
    <property type="evidence" value="ECO:0007669"/>
    <property type="project" value="UniProtKB-SubCell"/>
</dbReference>
<dbReference type="Pfam" id="PF00400">
    <property type="entry name" value="WD40"/>
    <property type="match status" value="2"/>
</dbReference>
<dbReference type="InterPro" id="IPR000409">
    <property type="entry name" value="BEACH_dom"/>
</dbReference>
<sequence length="2127" mass="237437">MDAVSEVEKELHVPRKYLKKTQRNDRVFIKRHKKVIPLPRPRVATSSAEPELSFSQLMHYVSQTNHKNLWKEAFKKYLSGSALCDSKSNPVIGFVSCESMMREIILRTYGCPIIRVDVNTANTLPDGKSKKYEPHINILPAVCAIETKRNFLLIHQPYIAHSLEDCVTFSPALLGSSYMKPLFVIYQLIQAMRTMHDRGMVLGDITLGDILITDNLWIQIVPHLEDNVHDEPRTESQNISATLTEPETPTHLSGDAQEVTYLSGSEGCSPRGKLHQGVYNRDRTQGRRPADYESRDRKSSRCDSDVVSCELKLLCELWLRGQLSNFDYLMALNRWAGRRYSDPTCHYVVPWVTDFTHRNGANWRDLSRSKFRLNKGDRQLDLTYDTTGTLNITQVPHHVSDVLSEITYCVYLARRTPRSVLCRYVRSKWVPAEYPSSIQRLQEWTPDECIPEFYTDPTVFQSIHEDLSDLEIPPWACVPARFYRQASGSSREFVCFGEASSLDRSHIWLQGMCPHLSWTHPMLWATMCQPPFSPVSMLGVRAPDLGRGTTSQTPSPFPRVTTSQSLQTALNGPRTEEPTAREKSALMGVNPKPECLDKPLNPTSRRGEAARSQPRTAKRGRGTGKPCSARLSGAAAVKAKNVCLQLVDSHTALTKNGVVQLFAQPHPQRPTISPFWGKTPPKLYPILRDRKKGVERTSEDEGHSSGFEEEDTPPPSQSQNRSPLALSRLLSRSKGSLLTPNTTVSSMEESPSSRERSADPQRLINNGGSPSPAIILPKEYNPVGAIQAVESQHGFLSRTFHQGSELEWYGGASASGGTRVSYMQVVAGRRIREMQVLGCLVVELFLASKLRALGSYNQASFEQRLEACHCILARSGDSLPRCVKYAVSLLLQVNLNPEDGDVLTETKRLSVYPFRYPTITSQGLPPPSAHQLLQPLLSSAVFPFPKHFSLMFKLLETVQSYNTILSEANLLFELDTDDSIFMESELKCRKFQFIDKVAECQVKTVARELVVLLPQMSVSSSEGLDILVSFVKHLLEEPVTAVMAAWHLFEPMAVVLGPRKTSEYFLSSLIKLYDYGTHFDNALNLKTCNKHMNLYHRSFLLQLVVRLGLKTFLENFVTPLVEAVGGYKDVGDMASLDQHHRGDLRSKGAHLKSCDLDELPNEGDVVLSPLDEDSSADSDGNKVNQEDEGEKGEAEDCVDNSSLDKGEEPEVFSFENEDSNKESPTAEAGETPLYNLMDHLELNLPQRLAEGDDNVSLDFQDEANTTLADEMFEPVGEALLPVCQQSECDVFVENFSPLREEKLKRLNSQCKVSDMSMDSILWLSHRLGPVLTSRHLSRNLLRMLTLCYLGNGHLNRVPVEELVQDSGDSRLTLSITNTVVVGDRIAEKVLECLSSIAALYGEQLILLQYLPHIGELIALCKRKLTPNLEAGLVGALALLRHIVPYLSDSALMDQLQPLNWLHNQFSAAVTHTQNKTMCHKRFRILKCTMSLKFAKQCMSSPLQDVILKNILHPSVRLVSTTKLVFPSGQVAREAVATKFVDVVYLIAQRIGQEMSRKNLAVPSLQRFFLCFDKAYERPGPEEGLTVQSGESSKESLLRSTEDSNYLEIRRDGTIVEWRVKGSPIQISHVRVKSNDSADSFSPPPPAGSVKERTQDPTRLKAVEELKKVFTPQLAHSAYLPFVLFLGDTIMGQSLKNEEFIRDLCFKYEQDMQVAHPLGRPVDVFYLSDYLGPSGHLDIDKDLTGSFGSNVAVIGNRIDLQRPDIPSLQPFKSSSPNIQTSDRDFISLISRKMDNTNRHLHGNWLAYWEHEIGRAEKDTRFNFKQIKLQTFSGHTNSVRAVHVLNNENSFLSGGRDKTVKLWSLRSQGDGNTVSHCHWTYTGHRKSVVGITFLESLRLVASCDYGVHIWDPFMGAVVGTLESSRHPQVNVLRAMPPPNTTLLAATTDVVTLRLIDARTCSFVNELKVSVNPAGYIRCVTVGPSGHWVAVGQSSGCLTILDIRTGMILASWKGHEGEVLQLVAVDENRFVSSSLDQSVSVWSASDGKLLFNMKGPTEPVHCLSAYGTELISGTTANRIGVHTAVDDHASFSSTRLRSDTFRGVLTTMAVLPVNKLLLLGADSGNISLLC</sequence>
<dbReference type="Gene3D" id="1.10.1540.10">
    <property type="entry name" value="BEACH domain"/>
    <property type="match status" value="1"/>
</dbReference>
<organism evidence="5">
    <name type="scientific">Timema poppense</name>
    <name type="common">Walking stick</name>
    <dbReference type="NCBI Taxonomy" id="170557"/>
    <lineage>
        <taxon>Eukaryota</taxon>
        <taxon>Metazoa</taxon>
        <taxon>Ecdysozoa</taxon>
        <taxon>Arthropoda</taxon>
        <taxon>Hexapoda</taxon>
        <taxon>Insecta</taxon>
        <taxon>Pterygota</taxon>
        <taxon>Neoptera</taxon>
        <taxon>Polyneoptera</taxon>
        <taxon>Phasmatodea</taxon>
        <taxon>Timematodea</taxon>
        <taxon>Timematoidea</taxon>
        <taxon>Timematidae</taxon>
        <taxon>Timema</taxon>
    </lineage>
</organism>
<evidence type="ECO:0000313" key="5">
    <source>
        <dbReference type="EMBL" id="CAD7409730.1"/>
    </source>
</evidence>
<dbReference type="SMART" id="SM00320">
    <property type="entry name" value="WD40"/>
    <property type="match status" value="5"/>
</dbReference>
<gene>
    <name evidence="5" type="ORF">TPSB3V08_LOCUS6986</name>
</gene>
<feature type="compositionally biased region" description="Polar residues" evidence="3">
    <location>
        <begin position="235"/>
        <end position="251"/>
    </location>
</feature>
<dbReference type="InterPro" id="IPR011009">
    <property type="entry name" value="Kinase-like_dom_sf"/>
</dbReference>
<reference evidence="5" key="1">
    <citation type="submission" date="2020-11" db="EMBL/GenBank/DDBJ databases">
        <authorList>
            <person name="Tran Van P."/>
        </authorList>
    </citation>
    <scope>NUCLEOTIDE SEQUENCE</scope>
</reference>
<feature type="region of interest" description="Disordered" evidence="3">
    <location>
        <begin position="1162"/>
        <end position="1205"/>
    </location>
</feature>
<dbReference type="PROSITE" id="PS50294">
    <property type="entry name" value="WD_REPEATS_REGION"/>
    <property type="match status" value="1"/>
</dbReference>
<feature type="repeat" description="WD" evidence="2">
    <location>
        <begin position="1830"/>
        <end position="1865"/>
    </location>
</feature>
<dbReference type="SMART" id="SM01026">
    <property type="entry name" value="Beach"/>
    <property type="match status" value="1"/>
</dbReference>
<dbReference type="Gene3D" id="2.130.10.10">
    <property type="entry name" value="YVTN repeat-like/Quinoprotein amine dehydrogenase"/>
    <property type="match status" value="2"/>
</dbReference>
<dbReference type="InterPro" id="IPR052651">
    <property type="entry name" value="WDR81"/>
</dbReference>
<dbReference type="SUPFAM" id="SSF81837">
    <property type="entry name" value="BEACH domain"/>
    <property type="match status" value="1"/>
</dbReference>
<feature type="compositionally biased region" description="Polar residues" evidence="3">
    <location>
        <begin position="548"/>
        <end position="570"/>
    </location>
</feature>
<feature type="region of interest" description="Disordered" evidence="3">
    <location>
        <begin position="692"/>
        <end position="723"/>
    </location>
</feature>
<dbReference type="InterPro" id="IPR036372">
    <property type="entry name" value="BEACH_dom_sf"/>
</dbReference>
<evidence type="ECO:0000259" key="4">
    <source>
        <dbReference type="SMART" id="SM01026"/>
    </source>
</evidence>
<comment type="subcellular location">
    <subcellularLocation>
        <location evidence="1">Cytoplasmic vesicle</location>
        <location evidence="1">Autophagosome</location>
    </subcellularLocation>
</comment>
<feature type="compositionally biased region" description="Basic and acidic residues" evidence="3">
    <location>
        <begin position="574"/>
        <end position="584"/>
    </location>
</feature>
<feature type="repeat" description="WD" evidence="2">
    <location>
        <begin position="2009"/>
        <end position="2049"/>
    </location>
</feature>
<dbReference type="InterPro" id="IPR001680">
    <property type="entry name" value="WD40_rpt"/>
</dbReference>
<feature type="compositionally biased region" description="Acidic residues" evidence="3">
    <location>
        <begin position="1186"/>
        <end position="1198"/>
    </location>
</feature>
<dbReference type="EMBL" id="OD004312">
    <property type="protein sequence ID" value="CAD7409730.1"/>
    <property type="molecule type" value="Genomic_DNA"/>
</dbReference>
<feature type="compositionally biased region" description="Basic and acidic residues" evidence="3">
    <location>
        <begin position="692"/>
        <end position="703"/>
    </location>
</feature>
<dbReference type="PANTHER" id="PTHR44662">
    <property type="entry name" value="WD REPEAT-CONTAINING PROTEIN 81"/>
    <property type="match status" value="1"/>
</dbReference>
<evidence type="ECO:0000256" key="3">
    <source>
        <dbReference type="SAM" id="MobiDB-lite"/>
    </source>
</evidence>
<evidence type="ECO:0000256" key="2">
    <source>
        <dbReference type="PROSITE-ProRule" id="PRU00221"/>
    </source>
</evidence>
<dbReference type="GO" id="GO:0035973">
    <property type="term" value="P:aggrephagy"/>
    <property type="evidence" value="ECO:0007669"/>
    <property type="project" value="TreeGrafter"/>
</dbReference>
<protein>
    <recommendedName>
        <fullName evidence="4">BEACH domain-containing protein</fullName>
    </recommendedName>
</protein>
<dbReference type="SUPFAM" id="SSF50978">
    <property type="entry name" value="WD40 repeat-like"/>
    <property type="match status" value="1"/>
</dbReference>
<keyword evidence="2" id="KW-0853">WD repeat</keyword>
<dbReference type="PANTHER" id="PTHR44662:SF1">
    <property type="entry name" value="WD REPEAT-CONTAINING PROTEIN 81"/>
    <property type="match status" value="1"/>
</dbReference>
<feature type="compositionally biased region" description="Basic and acidic residues" evidence="3">
    <location>
        <begin position="280"/>
        <end position="297"/>
    </location>
</feature>
<accession>A0A7R9H597</accession>
<proteinExistence type="predicted"/>
<evidence type="ECO:0000256" key="1">
    <source>
        <dbReference type="ARBA" id="ARBA00004419"/>
    </source>
</evidence>
<dbReference type="GO" id="GO:0005739">
    <property type="term" value="C:mitochondrion"/>
    <property type="evidence" value="ECO:0007669"/>
    <property type="project" value="TreeGrafter"/>
</dbReference>
<feature type="region of interest" description="Disordered" evidence="3">
    <location>
        <begin position="228"/>
        <end position="252"/>
    </location>
</feature>
<feature type="region of interest" description="Disordered" evidence="3">
    <location>
        <begin position="264"/>
        <end position="297"/>
    </location>
</feature>
<dbReference type="PROSITE" id="PS50082">
    <property type="entry name" value="WD_REPEATS_2"/>
    <property type="match status" value="2"/>
</dbReference>
<name>A0A7R9H597_TIMPO</name>
<dbReference type="Pfam" id="PF02138">
    <property type="entry name" value="Beach"/>
    <property type="match status" value="1"/>
</dbReference>